<dbReference type="Proteomes" id="UP001362999">
    <property type="component" value="Unassembled WGS sequence"/>
</dbReference>
<accession>A0AAW0A0W9</accession>
<dbReference type="EMBL" id="JAWWNJ010000096">
    <property type="protein sequence ID" value="KAK6996707.1"/>
    <property type="molecule type" value="Genomic_DNA"/>
</dbReference>
<evidence type="ECO:0000313" key="2">
    <source>
        <dbReference type="Proteomes" id="UP001362999"/>
    </source>
</evidence>
<evidence type="ECO:0000313" key="1">
    <source>
        <dbReference type="EMBL" id="KAK6996707.1"/>
    </source>
</evidence>
<keyword evidence="2" id="KW-1185">Reference proteome</keyword>
<protein>
    <submittedName>
        <fullName evidence="1">Uncharacterized protein</fullName>
    </submittedName>
</protein>
<comment type="caution">
    <text evidence="1">The sequence shown here is derived from an EMBL/GenBank/DDBJ whole genome shotgun (WGS) entry which is preliminary data.</text>
</comment>
<reference evidence="1 2" key="1">
    <citation type="journal article" date="2024" name="J Genomics">
        <title>Draft genome sequencing and assembly of Favolaschia claudopus CIRM-BRFM 2984 isolated from oak limbs.</title>
        <authorList>
            <person name="Navarro D."/>
            <person name="Drula E."/>
            <person name="Chaduli D."/>
            <person name="Cazenave R."/>
            <person name="Ahrendt S."/>
            <person name="Wang J."/>
            <person name="Lipzen A."/>
            <person name="Daum C."/>
            <person name="Barry K."/>
            <person name="Grigoriev I.V."/>
            <person name="Favel A."/>
            <person name="Rosso M.N."/>
            <person name="Martin F."/>
        </authorList>
    </citation>
    <scope>NUCLEOTIDE SEQUENCE [LARGE SCALE GENOMIC DNA]</scope>
    <source>
        <strain evidence="1 2">CIRM-BRFM 2984</strain>
    </source>
</reference>
<dbReference type="AlphaFoldDB" id="A0AAW0A0W9"/>
<proteinExistence type="predicted"/>
<name>A0AAW0A0W9_9AGAR</name>
<organism evidence="1 2">
    <name type="scientific">Favolaschia claudopus</name>
    <dbReference type="NCBI Taxonomy" id="2862362"/>
    <lineage>
        <taxon>Eukaryota</taxon>
        <taxon>Fungi</taxon>
        <taxon>Dikarya</taxon>
        <taxon>Basidiomycota</taxon>
        <taxon>Agaricomycotina</taxon>
        <taxon>Agaricomycetes</taxon>
        <taxon>Agaricomycetidae</taxon>
        <taxon>Agaricales</taxon>
        <taxon>Marasmiineae</taxon>
        <taxon>Mycenaceae</taxon>
        <taxon>Favolaschia</taxon>
    </lineage>
</organism>
<gene>
    <name evidence="1" type="ORF">R3P38DRAFT_3287519</name>
</gene>
<sequence>MPSTGAPSQASRPAISGDINPLALPFASPLRSSFKFSGSRILVYGAIWISSPDTLQTSYISPRKRIKAQLTHRWGAFHDLGAPVSCFHLAPRMHYLAPRSASPCGTGRESYDFCRPHWSFHTMVFRPFHRLLGAYSRSPSPLLSMYITRVCSSVAETLHVTIGSMHSMRRAYIVRLSGVSASVRGFALLVPARCCSVIDLAIRSSDSFTGRKTGLGKHCSILRIPVRSASLGLYLSVISLAPYTLRFVPTPSLGIRLPAG</sequence>